<name>A0A6L5XFI9_9BACT</name>
<protein>
    <submittedName>
        <fullName evidence="1">Uracil-DNA glycosylase family protein</fullName>
    </submittedName>
</protein>
<comment type="caution">
    <text evidence="1">The sequence shown here is derived from an EMBL/GenBank/DDBJ whole genome shotgun (WGS) entry which is preliminary data.</text>
</comment>
<sequence>MSEEIRIESHPFPPFLPPETRVLMLGTFPPKSSRWSMPFFYPNKINDMWRVMGIVFYNNKNQFWDDANKQFRLPAIKRFLEQKHIGMWDTAARVRRLKDNASDKYLEIVETIDLASFLHRQPTIQAIVTTGEKASSVIAGKVGVDVPKIGVPVACDYGGHRFWFYRMPSTSRAYPLPLEKKAQAYGHMFASLGYVL</sequence>
<dbReference type="CDD" id="cd10032">
    <property type="entry name" value="UDG-F6_HDG"/>
    <property type="match status" value="1"/>
</dbReference>
<dbReference type="InterPro" id="IPR036895">
    <property type="entry name" value="Uracil-DNA_glycosylase-like_sf"/>
</dbReference>
<dbReference type="SUPFAM" id="SSF52141">
    <property type="entry name" value="Uracil-DNA glycosylase-like"/>
    <property type="match status" value="1"/>
</dbReference>
<keyword evidence="2" id="KW-1185">Reference proteome</keyword>
<evidence type="ECO:0000313" key="1">
    <source>
        <dbReference type="EMBL" id="MSS18266.1"/>
    </source>
</evidence>
<proteinExistence type="predicted"/>
<dbReference type="RefSeq" id="WP_154326819.1">
    <property type="nucleotide sequence ID" value="NZ_CP045696.1"/>
</dbReference>
<dbReference type="Proteomes" id="UP000483362">
    <property type="component" value="Unassembled WGS sequence"/>
</dbReference>
<evidence type="ECO:0000313" key="2">
    <source>
        <dbReference type="Proteomes" id="UP000483362"/>
    </source>
</evidence>
<organism evidence="1 2">
    <name type="scientific">Sodaliphilus pleomorphus</name>
    <dbReference type="NCBI Taxonomy" id="2606626"/>
    <lineage>
        <taxon>Bacteria</taxon>
        <taxon>Pseudomonadati</taxon>
        <taxon>Bacteroidota</taxon>
        <taxon>Bacteroidia</taxon>
        <taxon>Bacteroidales</taxon>
        <taxon>Muribaculaceae</taxon>
        <taxon>Sodaliphilus</taxon>
    </lineage>
</organism>
<accession>A0A6L5XFI9</accession>
<gene>
    <name evidence="1" type="ORF">FYJ29_10915</name>
</gene>
<reference evidence="1 2" key="1">
    <citation type="submission" date="2019-08" db="EMBL/GenBank/DDBJ databases">
        <title>In-depth cultivation of the pig gut microbiome towards novel bacterial diversity and tailored functional studies.</title>
        <authorList>
            <person name="Wylensek D."/>
            <person name="Hitch T.C.A."/>
            <person name="Clavel T."/>
        </authorList>
    </citation>
    <scope>NUCLEOTIDE SEQUENCE [LARGE SCALE GENOMIC DNA]</scope>
    <source>
        <strain evidence="1 2">Oil-RF-744-WCA-WT-10</strain>
    </source>
</reference>
<dbReference type="Gene3D" id="3.40.470.10">
    <property type="entry name" value="Uracil-DNA glycosylase-like domain"/>
    <property type="match status" value="1"/>
</dbReference>
<dbReference type="EMBL" id="VULT01000018">
    <property type="protein sequence ID" value="MSS18266.1"/>
    <property type="molecule type" value="Genomic_DNA"/>
</dbReference>
<dbReference type="AlphaFoldDB" id="A0A6L5XFI9"/>